<feature type="domain" description="DUF3071" evidence="2">
    <location>
        <begin position="1"/>
        <end position="230"/>
    </location>
</feature>
<dbReference type="AlphaFoldDB" id="A0A9X1TZC1"/>
<feature type="region of interest" description="Disordered" evidence="1">
    <location>
        <begin position="46"/>
        <end position="121"/>
    </location>
</feature>
<keyword evidence="4" id="KW-1185">Reference proteome</keyword>
<dbReference type="NCBIfam" id="NF040712">
    <property type="entry name" value="SepH"/>
    <property type="match status" value="1"/>
</dbReference>
<feature type="region of interest" description="Disordered" evidence="1">
    <location>
        <begin position="1"/>
        <end position="26"/>
    </location>
</feature>
<comment type="caution">
    <text evidence="3">The sequence shown here is derived from an EMBL/GenBank/DDBJ whole genome shotgun (WGS) entry which is preliminary data.</text>
</comment>
<protein>
    <submittedName>
        <fullName evidence="3">DUF3071 domain-containing protein</fullName>
    </submittedName>
</protein>
<dbReference type="EMBL" id="JAKGSI010000003">
    <property type="protein sequence ID" value="MCF4006726.1"/>
    <property type="molecule type" value="Genomic_DNA"/>
</dbReference>
<dbReference type="Proteomes" id="UP001139336">
    <property type="component" value="Unassembled WGS sequence"/>
</dbReference>
<evidence type="ECO:0000313" key="4">
    <source>
        <dbReference type="Proteomes" id="UP001139336"/>
    </source>
</evidence>
<dbReference type="InterPro" id="IPR021421">
    <property type="entry name" value="DUF3071"/>
</dbReference>
<dbReference type="InterPro" id="IPR047682">
    <property type="entry name" value="SepH-like"/>
</dbReference>
<evidence type="ECO:0000313" key="3">
    <source>
        <dbReference type="EMBL" id="MCF4006726.1"/>
    </source>
</evidence>
<feature type="compositionally biased region" description="Basic and acidic residues" evidence="1">
    <location>
        <begin position="317"/>
        <end position="334"/>
    </location>
</feature>
<feature type="region of interest" description="Disordered" evidence="1">
    <location>
        <begin position="266"/>
        <end position="366"/>
    </location>
</feature>
<proteinExistence type="predicted"/>
<name>A0A9X1TZC1_9CORY</name>
<reference evidence="3" key="1">
    <citation type="submission" date="2022-01" db="EMBL/GenBank/DDBJ databases">
        <title>Corynebacterium sp. nov isolated from isolated from the feces of the greater white-fronted geese (Anser albifrons) at Poyang Lake, PR China.</title>
        <authorList>
            <person name="Liu Q."/>
        </authorList>
    </citation>
    <scope>NUCLEOTIDE SEQUENCE</scope>
    <source>
        <strain evidence="3">JCM 32435</strain>
    </source>
</reference>
<gene>
    <name evidence="3" type="ORF">L1O03_05970</name>
</gene>
<evidence type="ECO:0000256" key="1">
    <source>
        <dbReference type="SAM" id="MobiDB-lite"/>
    </source>
</evidence>
<dbReference type="Pfam" id="PF11268">
    <property type="entry name" value="DUF3071"/>
    <property type="match status" value="1"/>
</dbReference>
<organism evidence="3 4">
    <name type="scientific">Corynebacterium uropygiale</name>
    <dbReference type="NCBI Taxonomy" id="1775911"/>
    <lineage>
        <taxon>Bacteria</taxon>
        <taxon>Bacillati</taxon>
        <taxon>Actinomycetota</taxon>
        <taxon>Actinomycetes</taxon>
        <taxon>Mycobacteriales</taxon>
        <taxon>Corynebacteriaceae</taxon>
        <taxon>Corynebacterium</taxon>
    </lineage>
</organism>
<dbReference type="RefSeq" id="WP_236118540.1">
    <property type="nucleotide sequence ID" value="NZ_JAKGSI010000003.1"/>
</dbReference>
<feature type="compositionally biased region" description="Polar residues" evidence="1">
    <location>
        <begin position="73"/>
        <end position="84"/>
    </location>
</feature>
<accession>A0A9X1TZC1</accession>
<evidence type="ECO:0000259" key="2">
    <source>
        <dbReference type="Pfam" id="PF11268"/>
    </source>
</evidence>
<feature type="compositionally biased region" description="Basic and acidic residues" evidence="1">
    <location>
        <begin position="1"/>
        <end position="11"/>
    </location>
</feature>
<sequence length="366" mass="39805">MRELVLVREESTPSSLVFRLAAPEGETEEQFFLEVTSDIRAILLDDSAGSAEDQDGASTAAPGDPDKPAASSAEGSTDSQNPVSEGQGEGSGSTRVGLHTTPPSPKREPDPALSAPLTMRPREIQEKIRAGASVTELAEAMGVAESRVEVFAYPVLQERARIAEMAKQAHPVRDDGPAKLNLFEVLATALAARGHDLADASWDAFRETSGQWVVTVTWTVGLSENVAEWTLHNHTTSSATAVARNGVAADLTDPDFVQPVRSLTSVHRWDEEDEPVEQHRPTLTTVSGQQEDESATERTRDDIPPVEADSEPAEEDQSSHEANDEDDLLQHPDPENSPSKRRRRAVTPHWEDVLLGVRANTKRPRK</sequence>